<reference evidence="1 2" key="1">
    <citation type="submission" date="2023-11" db="EMBL/GenBank/DDBJ databases">
        <title>Coraliomargarita sp. nov., isolated from marine algae.</title>
        <authorList>
            <person name="Lee J.K."/>
            <person name="Baek J.H."/>
            <person name="Kim J.M."/>
            <person name="Choi D.G."/>
            <person name="Jeon C.O."/>
        </authorList>
    </citation>
    <scope>NUCLEOTIDE SEQUENCE [LARGE SCALE GENOMIC DNA]</scope>
    <source>
        <strain evidence="1 2">J2-16</strain>
    </source>
</reference>
<proteinExistence type="predicted"/>
<name>A0ABZ0RI08_9BACT</name>
<organism evidence="1 2">
    <name type="scientific">Coraliomargarita algicola</name>
    <dbReference type="NCBI Taxonomy" id="3092156"/>
    <lineage>
        <taxon>Bacteria</taxon>
        <taxon>Pseudomonadati</taxon>
        <taxon>Verrucomicrobiota</taxon>
        <taxon>Opitutia</taxon>
        <taxon>Puniceicoccales</taxon>
        <taxon>Coraliomargaritaceae</taxon>
        <taxon>Coraliomargarita</taxon>
    </lineage>
</organism>
<evidence type="ECO:0000313" key="1">
    <source>
        <dbReference type="EMBL" id="WPJ94430.1"/>
    </source>
</evidence>
<sequence length="498" mass="53841">MMPTYQKFTSTLAILSVTCATYADDTADLSGNWRELRLETPAALIETYYNISTGETRRSSDSQDYAQSGELLVDTYYSSDFATEASSLSIDATGNISGGAAAQILDYNRGRLLAKDDGESLSDASPAYVNLAKDIITNSTADSNSQELSIVLRQPASLSLSELDGKWGLGNAYIGSAMQETYYNQSTDNQRHSDISDYAREGERLVDLHRIEDFESNWGTLTINDGSFSGLFSGSISVNGVRPVIAPGDDTSPMTMNINAAKDVIVHVKTEAGEYVELIIISKLPSSLNLAELSGNWRYTSLFIPIEMTEKYYNSQTGDIRPGDINDHAGSTGLSEELVDIYYTDEFSTKQGNIHIDSSGNASGAINGSFSIANTENSLLFNDSGDLAPLYINASKNFAYNFSQDTNGVNISLLTKISSDTPETFEESVDLRLVQVDGEAVFTLNGSNDLKIVSSQTLDTAASTWAELSDSEGSSIITRSDAAASSEFYSVTPRTEAE</sequence>
<keyword evidence="2" id="KW-1185">Reference proteome</keyword>
<dbReference type="EMBL" id="CP138858">
    <property type="protein sequence ID" value="WPJ94430.1"/>
    <property type="molecule type" value="Genomic_DNA"/>
</dbReference>
<evidence type="ECO:0000313" key="2">
    <source>
        <dbReference type="Proteomes" id="UP001324993"/>
    </source>
</evidence>
<protein>
    <recommendedName>
        <fullName evidence="3">Lipocalin-like domain-containing protein</fullName>
    </recommendedName>
</protein>
<dbReference type="RefSeq" id="WP_319831361.1">
    <property type="nucleotide sequence ID" value="NZ_CP138858.1"/>
</dbReference>
<gene>
    <name evidence="1" type="ORF">SH580_13405</name>
</gene>
<dbReference type="Proteomes" id="UP001324993">
    <property type="component" value="Chromosome"/>
</dbReference>
<evidence type="ECO:0008006" key="3">
    <source>
        <dbReference type="Google" id="ProtNLM"/>
    </source>
</evidence>
<accession>A0ABZ0RI08</accession>